<dbReference type="InterPro" id="IPR036761">
    <property type="entry name" value="TTHA0802/YceI-like_sf"/>
</dbReference>
<proteinExistence type="inferred from homology"/>
<reference evidence="4" key="1">
    <citation type="submission" date="2016-06" db="EMBL/GenBank/DDBJ databases">
        <authorList>
            <person name="Varghese N."/>
            <person name="Submissions Spin"/>
        </authorList>
    </citation>
    <scope>NUCLEOTIDE SEQUENCE [LARGE SCALE GENOMIC DNA]</scope>
    <source>
        <strain evidence="4">DSM 44875</strain>
    </source>
</reference>
<dbReference type="PANTHER" id="PTHR34406">
    <property type="entry name" value="PROTEIN YCEI"/>
    <property type="match status" value="1"/>
</dbReference>
<evidence type="ECO:0000313" key="3">
    <source>
        <dbReference type="EMBL" id="SCF00997.1"/>
    </source>
</evidence>
<organism evidence="3 4">
    <name type="scientific">Micromonospora coriariae</name>
    <dbReference type="NCBI Taxonomy" id="285665"/>
    <lineage>
        <taxon>Bacteria</taxon>
        <taxon>Bacillati</taxon>
        <taxon>Actinomycetota</taxon>
        <taxon>Actinomycetes</taxon>
        <taxon>Micromonosporales</taxon>
        <taxon>Micromonosporaceae</taxon>
        <taxon>Micromonospora</taxon>
    </lineage>
</organism>
<keyword evidence="4" id="KW-1185">Reference proteome</keyword>
<evidence type="ECO:0000256" key="1">
    <source>
        <dbReference type="ARBA" id="ARBA00008812"/>
    </source>
</evidence>
<dbReference type="Proteomes" id="UP000198243">
    <property type="component" value="Chromosome I"/>
</dbReference>
<dbReference type="Pfam" id="PF04264">
    <property type="entry name" value="YceI"/>
    <property type="match status" value="1"/>
</dbReference>
<dbReference type="Gene3D" id="2.40.128.110">
    <property type="entry name" value="Lipid/polyisoprenoid-binding, YceI-like"/>
    <property type="match status" value="1"/>
</dbReference>
<dbReference type="EMBL" id="LT607412">
    <property type="protein sequence ID" value="SCF00997.1"/>
    <property type="molecule type" value="Genomic_DNA"/>
</dbReference>
<dbReference type="AlphaFoldDB" id="A0A1C4WXK5"/>
<evidence type="ECO:0000259" key="2">
    <source>
        <dbReference type="SMART" id="SM00867"/>
    </source>
</evidence>
<dbReference type="PANTHER" id="PTHR34406:SF1">
    <property type="entry name" value="PROTEIN YCEI"/>
    <property type="match status" value="1"/>
</dbReference>
<accession>A0A1C4WXK5</accession>
<feature type="domain" description="Lipid/polyisoprenoid-binding YceI-like" evidence="2">
    <location>
        <begin position="67"/>
        <end position="267"/>
    </location>
</feature>
<comment type="similarity">
    <text evidence="1">Belongs to the UPF0312 family.</text>
</comment>
<gene>
    <name evidence="3" type="ORF">GA0070607_4358</name>
</gene>
<dbReference type="SMART" id="SM00867">
    <property type="entry name" value="YceI"/>
    <property type="match status" value="1"/>
</dbReference>
<evidence type="ECO:0000313" key="4">
    <source>
        <dbReference type="Proteomes" id="UP000198243"/>
    </source>
</evidence>
<protein>
    <submittedName>
        <fullName evidence="3">Polyisoprenoid-binding protein YceI</fullName>
    </submittedName>
</protein>
<name>A0A1C4WXK5_9ACTN</name>
<dbReference type="InterPro" id="IPR007372">
    <property type="entry name" value="Lipid/polyisoprenoid-bd_YceI"/>
</dbReference>
<dbReference type="SUPFAM" id="SSF101874">
    <property type="entry name" value="YceI-like"/>
    <property type="match status" value="1"/>
</dbReference>
<sequence>MIRRAVGPEKLLGSVLMLGGEYECLTVCVGSISTLINTRGPPRGEGNTMTDIATRTWDGMTIPVAGTYRLDQAHKRIGFLSRHMMVSPVRGEFAEATAQILVAEDPLLSSVTATIETASITTGSADRDTHLKSADFLDVERYPTLEYRSTGINWQGNEDPIFYWARLRKHRLGGRGRSHNLPPQSDPAPGRFVLTGELTVKGITRVVDLQVNFGGARRDPYGQNIFGFSATAEINREDYGLLWNVALESGGVLVGKTVQIEIAGEGIHQP</sequence>